<gene>
    <name evidence="2" type="ORF">SAMN06295910_1182</name>
</gene>
<dbReference type="InterPro" id="IPR018551">
    <property type="entry name" value="DUF2007"/>
</dbReference>
<reference evidence="3" key="1">
    <citation type="submission" date="2017-04" db="EMBL/GenBank/DDBJ databases">
        <authorList>
            <person name="Varghese N."/>
            <person name="Submissions S."/>
        </authorList>
    </citation>
    <scope>NUCLEOTIDE SEQUENCE [LARGE SCALE GENOMIC DNA]</scope>
    <source>
        <strain evidence="3">Dd16</strain>
    </source>
</reference>
<accession>A0A1X7G5I8</accession>
<proteinExistence type="predicted"/>
<dbReference type="Proteomes" id="UP000192934">
    <property type="component" value="Chromosome I"/>
</dbReference>
<dbReference type="InterPro" id="IPR011322">
    <property type="entry name" value="N-reg_PII-like_a/b"/>
</dbReference>
<dbReference type="Gene3D" id="3.30.70.790">
    <property type="entry name" value="UreE, C-terminal domain"/>
    <property type="match status" value="1"/>
</dbReference>
<dbReference type="STRING" id="941907.SAMN06295910_1182"/>
<dbReference type="AlphaFoldDB" id="A0A1X7G5I8"/>
<name>A0A1X7G5I8_9SPHN</name>
<keyword evidence="3" id="KW-1185">Reference proteome</keyword>
<evidence type="ECO:0000259" key="1">
    <source>
        <dbReference type="Pfam" id="PF09413"/>
    </source>
</evidence>
<sequence>MALVEAARFGNSFDAGAAKALLEANGIGCVLFDTEMSWEGLGGIIPIRLMVLDEDSGEAVALLSDL</sequence>
<dbReference type="Pfam" id="PF09413">
    <property type="entry name" value="DUF2007"/>
    <property type="match status" value="1"/>
</dbReference>
<dbReference type="SUPFAM" id="SSF54913">
    <property type="entry name" value="GlnB-like"/>
    <property type="match status" value="1"/>
</dbReference>
<dbReference type="OrthoDB" id="7573469at2"/>
<organism evidence="2 3">
    <name type="scientific">Allosphingosinicella indica</name>
    <dbReference type="NCBI Taxonomy" id="941907"/>
    <lineage>
        <taxon>Bacteria</taxon>
        <taxon>Pseudomonadati</taxon>
        <taxon>Pseudomonadota</taxon>
        <taxon>Alphaproteobacteria</taxon>
        <taxon>Sphingomonadales</taxon>
        <taxon>Sphingomonadaceae</taxon>
        <taxon>Allosphingosinicella</taxon>
    </lineage>
</organism>
<evidence type="ECO:0000313" key="3">
    <source>
        <dbReference type="Proteomes" id="UP000192934"/>
    </source>
</evidence>
<dbReference type="RefSeq" id="WP_085217945.1">
    <property type="nucleotide sequence ID" value="NZ_LT840185.1"/>
</dbReference>
<evidence type="ECO:0000313" key="2">
    <source>
        <dbReference type="EMBL" id="SMF64297.1"/>
    </source>
</evidence>
<dbReference type="EMBL" id="LT840185">
    <property type="protein sequence ID" value="SMF64297.1"/>
    <property type="molecule type" value="Genomic_DNA"/>
</dbReference>
<protein>
    <submittedName>
        <fullName evidence="2">Putative signal transducing protein</fullName>
    </submittedName>
</protein>
<feature type="domain" description="DUF2007" evidence="1">
    <location>
        <begin position="4"/>
        <end position="65"/>
    </location>
</feature>